<dbReference type="EMBL" id="VOIH02000004">
    <property type="protein sequence ID" value="KAF3449182.1"/>
    <property type="molecule type" value="Genomic_DNA"/>
</dbReference>
<evidence type="ECO:0000256" key="2">
    <source>
        <dbReference type="ARBA" id="ARBA00012513"/>
    </source>
</evidence>
<evidence type="ECO:0000313" key="14">
    <source>
        <dbReference type="EMBL" id="KAF3449182.1"/>
    </source>
</evidence>
<evidence type="ECO:0000256" key="9">
    <source>
        <dbReference type="ARBA" id="ARBA00022840"/>
    </source>
</evidence>
<dbReference type="SUPFAM" id="SSF56112">
    <property type="entry name" value="Protein kinase-like (PK-like)"/>
    <property type="match status" value="1"/>
</dbReference>
<dbReference type="PROSITE" id="PS00108">
    <property type="entry name" value="PROTEIN_KINASE_ST"/>
    <property type="match status" value="1"/>
</dbReference>
<dbReference type="GO" id="GO:0005524">
    <property type="term" value="F:ATP binding"/>
    <property type="evidence" value="ECO:0007669"/>
    <property type="project" value="UniProtKB-UniRule"/>
</dbReference>
<keyword evidence="5" id="KW-0808">Transferase</keyword>
<keyword evidence="7" id="KW-0418">Kinase</keyword>
<feature type="compositionally biased region" description="Low complexity" evidence="12">
    <location>
        <begin position="45"/>
        <end position="59"/>
    </location>
</feature>
<feature type="compositionally biased region" description="Polar residues" evidence="12">
    <location>
        <begin position="410"/>
        <end position="419"/>
    </location>
</feature>
<feature type="binding site" evidence="10">
    <location>
        <position position="129"/>
    </location>
    <ligand>
        <name>ATP</name>
        <dbReference type="ChEBI" id="CHEBI:30616"/>
    </ligand>
</feature>
<evidence type="ECO:0000256" key="3">
    <source>
        <dbReference type="ARBA" id="ARBA00022475"/>
    </source>
</evidence>
<dbReference type="Pfam" id="PF07714">
    <property type="entry name" value="PK_Tyr_Ser-Thr"/>
    <property type="match status" value="1"/>
</dbReference>
<proteinExistence type="inferred from homology"/>
<comment type="caution">
    <text evidence="14">The sequence shown here is derived from an EMBL/GenBank/DDBJ whole genome shotgun (WGS) entry which is preliminary data.</text>
</comment>
<keyword evidence="15" id="KW-1185">Reference proteome</keyword>
<name>A0A8K0MKE3_9ROSA</name>
<keyword evidence="3" id="KW-0472">Membrane</keyword>
<evidence type="ECO:0000256" key="5">
    <source>
        <dbReference type="ARBA" id="ARBA00022679"/>
    </source>
</evidence>
<dbReference type="GO" id="GO:0004674">
    <property type="term" value="F:protein serine/threonine kinase activity"/>
    <property type="evidence" value="ECO:0007669"/>
    <property type="project" value="UniProtKB-KW"/>
</dbReference>
<feature type="region of interest" description="Disordered" evidence="12">
    <location>
        <begin position="31"/>
        <end position="67"/>
    </location>
</feature>
<comment type="subcellular location">
    <subcellularLocation>
        <location evidence="1">Cell membrane</location>
    </subcellularLocation>
</comment>
<evidence type="ECO:0000256" key="11">
    <source>
        <dbReference type="RuleBase" id="RU000304"/>
    </source>
</evidence>
<dbReference type="InterPro" id="IPR000719">
    <property type="entry name" value="Prot_kinase_dom"/>
</dbReference>
<dbReference type="GO" id="GO:0006952">
    <property type="term" value="P:defense response"/>
    <property type="evidence" value="ECO:0007669"/>
    <property type="project" value="UniProtKB-KW"/>
</dbReference>
<accession>A0A8K0MKE3</accession>
<dbReference type="EC" id="2.7.11.1" evidence="2"/>
<dbReference type="Gene3D" id="3.30.200.20">
    <property type="entry name" value="Phosphorylase Kinase, domain 1"/>
    <property type="match status" value="1"/>
</dbReference>
<dbReference type="Gene3D" id="1.10.510.10">
    <property type="entry name" value="Transferase(Phosphotransferase) domain 1"/>
    <property type="match status" value="1"/>
</dbReference>
<gene>
    <name evidence="14" type="ORF">FNV43_RR09910</name>
</gene>
<dbReference type="InterPro" id="IPR008271">
    <property type="entry name" value="Ser/Thr_kinase_AS"/>
</dbReference>
<evidence type="ECO:0000256" key="4">
    <source>
        <dbReference type="ARBA" id="ARBA00022527"/>
    </source>
</evidence>
<organism evidence="14 15">
    <name type="scientific">Rhamnella rubrinervis</name>
    <dbReference type="NCBI Taxonomy" id="2594499"/>
    <lineage>
        <taxon>Eukaryota</taxon>
        <taxon>Viridiplantae</taxon>
        <taxon>Streptophyta</taxon>
        <taxon>Embryophyta</taxon>
        <taxon>Tracheophyta</taxon>
        <taxon>Spermatophyta</taxon>
        <taxon>Magnoliopsida</taxon>
        <taxon>eudicotyledons</taxon>
        <taxon>Gunneridae</taxon>
        <taxon>Pentapetalae</taxon>
        <taxon>rosids</taxon>
        <taxon>fabids</taxon>
        <taxon>Rosales</taxon>
        <taxon>Rhamnaceae</taxon>
        <taxon>rhamnoid group</taxon>
        <taxon>Rhamneae</taxon>
        <taxon>Rhamnella</taxon>
    </lineage>
</organism>
<dbReference type="PANTHER" id="PTHR45621">
    <property type="entry name" value="OS01G0588500 PROTEIN-RELATED"/>
    <property type="match status" value="1"/>
</dbReference>
<comment type="similarity">
    <text evidence="11">Belongs to the protein kinase superfamily.</text>
</comment>
<keyword evidence="6 10" id="KW-0547">Nucleotide-binding</keyword>
<evidence type="ECO:0000256" key="12">
    <source>
        <dbReference type="SAM" id="MobiDB-lite"/>
    </source>
</evidence>
<dbReference type="PROSITE" id="PS00107">
    <property type="entry name" value="PROTEIN_KINASE_ATP"/>
    <property type="match status" value="1"/>
</dbReference>
<feature type="region of interest" description="Disordered" evidence="12">
    <location>
        <begin position="377"/>
        <end position="419"/>
    </location>
</feature>
<dbReference type="GO" id="GO:0005886">
    <property type="term" value="C:plasma membrane"/>
    <property type="evidence" value="ECO:0007669"/>
    <property type="project" value="UniProtKB-SubCell"/>
</dbReference>
<keyword evidence="9 10" id="KW-0067">ATP-binding</keyword>
<dbReference type="FunFam" id="3.30.200.20:FF:000228">
    <property type="entry name" value="Serine/threonine-protein kinase BIK1"/>
    <property type="match status" value="1"/>
</dbReference>
<evidence type="ECO:0000256" key="8">
    <source>
        <dbReference type="ARBA" id="ARBA00022821"/>
    </source>
</evidence>
<reference evidence="14" key="1">
    <citation type="submission" date="2020-03" db="EMBL/GenBank/DDBJ databases">
        <title>A high-quality chromosome-level genome assembly of a woody plant with both climbing and erect habits, Rhamnella rubrinervis.</title>
        <authorList>
            <person name="Lu Z."/>
            <person name="Yang Y."/>
            <person name="Zhu X."/>
            <person name="Sun Y."/>
        </authorList>
    </citation>
    <scope>NUCLEOTIDE SEQUENCE</scope>
    <source>
        <strain evidence="14">BYM</strain>
        <tissue evidence="14">Leaf</tissue>
    </source>
</reference>
<dbReference type="PROSITE" id="PS50011">
    <property type="entry name" value="PROTEIN_KINASE_DOM"/>
    <property type="match status" value="1"/>
</dbReference>
<feature type="domain" description="Protein kinase" evidence="13">
    <location>
        <begin position="91"/>
        <end position="376"/>
    </location>
</feature>
<dbReference type="OrthoDB" id="4062651at2759"/>
<feature type="compositionally biased region" description="Basic and acidic residues" evidence="12">
    <location>
        <begin position="379"/>
        <end position="393"/>
    </location>
</feature>
<evidence type="ECO:0000256" key="10">
    <source>
        <dbReference type="PROSITE-ProRule" id="PRU10141"/>
    </source>
</evidence>
<dbReference type="FunFam" id="1.10.510.10:FF:000258">
    <property type="entry name" value="Probable serine/threonine-protein kinase PBL8"/>
    <property type="match status" value="1"/>
</dbReference>
<dbReference type="Proteomes" id="UP000796880">
    <property type="component" value="Unassembled WGS sequence"/>
</dbReference>
<evidence type="ECO:0000256" key="1">
    <source>
        <dbReference type="ARBA" id="ARBA00004236"/>
    </source>
</evidence>
<evidence type="ECO:0000256" key="6">
    <source>
        <dbReference type="ARBA" id="ARBA00022741"/>
    </source>
</evidence>
<keyword evidence="3" id="KW-1003">Cell membrane</keyword>
<evidence type="ECO:0000259" key="13">
    <source>
        <dbReference type="PROSITE" id="PS50011"/>
    </source>
</evidence>
<dbReference type="CDD" id="cd14066">
    <property type="entry name" value="STKc_IRAK"/>
    <property type="match status" value="1"/>
</dbReference>
<keyword evidence="8" id="KW-0611">Plant defense</keyword>
<sequence>MHSGKSSSWNFGKRVACVLMGACWSNRIKAESPSHTGFNSRSASKDGFSTSSSKFSSSSIPMTPRSEGEILESSNLKGFSFSELKTSTRNFRPDSVLGEGGFGSVFKGWIDEQMLTATKPGTGMIIAVKRLNQEGFQGHKEWLTEINYLGQLHHPNLVKLIGYCLEDDHRLLVYEFMPKGSMENHLFRRGSHFQPLSWNVRMKVALGAAKGLAFLHNAETQVIYRDFKTSNILLDSNYNAKLSDFGLARDGPTGDKSHVSTRVMGTYGYAAPEYLATGHLTAMSDVYSFGVVLLEMLSGRRAIDKNRPSGQHNLVEWAKPYLTNKRRIFHVLDARLEGQYSVSQAQKAANLALQCLAVEPKYRPNMDEVVATLEQLQDSEGKVKHTNSRDQSKSSRNSTKVGSRPATSYPRPSNSPLFA</sequence>
<dbReference type="AlphaFoldDB" id="A0A8K0MKE3"/>
<dbReference type="InterPro" id="IPR017441">
    <property type="entry name" value="Protein_kinase_ATP_BS"/>
</dbReference>
<evidence type="ECO:0000256" key="7">
    <source>
        <dbReference type="ARBA" id="ARBA00022777"/>
    </source>
</evidence>
<dbReference type="InterPro" id="IPR011009">
    <property type="entry name" value="Kinase-like_dom_sf"/>
</dbReference>
<keyword evidence="4 11" id="KW-0723">Serine/threonine-protein kinase</keyword>
<protein>
    <recommendedName>
        <fullName evidence="2">non-specific serine/threonine protein kinase</fullName>
        <ecNumber evidence="2">2.7.11.1</ecNumber>
    </recommendedName>
</protein>
<dbReference type="InterPro" id="IPR001245">
    <property type="entry name" value="Ser-Thr/Tyr_kinase_cat_dom"/>
</dbReference>
<dbReference type="InterPro" id="IPR050823">
    <property type="entry name" value="Plant_Ser_Thr_Prot_Kinase"/>
</dbReference>
<evidence type="ECO:0000313" key="15">
    <source>
        <dbReference type="Proteomes" id="UP000796880"/>
    </source>
</evidence>